<dbReference type="Gene3D" id="2.60.40.1900">
    <property type="entry name" value="Beta-microseminoprotein (PSP94) domain"/>
    <property type="match status" value="1"/>
</dbReference>
<gene>
    <name evidence="2" type="ORF">MAR_031610</name>
</gene>
<reference evidence="2" key="1">
    <citation type="submission" date="2022-11" db="EMBL/GenBank/DDBJ databases">
        <title>Centuries of genome instability and evolution in soft-shell clam transmissible cancer (bioRxiv).</title>
        <authorList>
            <person name="Hart S.F.M."/>
            <person name="Yonemitsu M.A."/>
            <person name="Giersch R.M."/>
            <person name="Beal B.F."/>
            <person name="Arriagada G."/>
            <person name="Davis B.W."/>
            <person name="Ostrander E.A."/>
            <person name="Goff S.P."/>
            <person name="Metzger M.J."/>
        </authorList>
    </citation>
    <scope>NUCLEOTIDE SEQUENCE</scope>
    <source>
        <strain evidence="2">MELC-2E11</strain>
        <tissue evidence="2">Siphon/mantle</tissue>
    </source>
</reference>
<sequence>MYVAVLLVCVGYLVRGSDGATFFSPTIVRTINGEKTTYCEYDGIEYTPPGNFTDNKACVKCTCNEKGLSCHSISFKYHYDETTAQCQVVTIKCKNFWRMKNDLTKECPKNMLPKVLSMSGK</sequence>
<proteinExistence type="predicted"/>
<evidence type="ECO:0000256" key="1">
    <source>
        <dbReference type="SAM" id="SignalP"/>
    </source>
</evidence>
<accession>A0ABY7F894</accession>
<feature type="signal peptide" evidence="1">
    <location>
        <begin position="1"/>
        <end position="19"/>
    </location>
</feature>
<feature type="chain" id="PRO_5045465684" evidence="1">
    <location>
        <begin position="20"/>
        <end position="121"/>
    </location>
</feature>
<organism evidence="2 3">
    <name type="scientific">Mya arenaria</name>
    <name type="common">Soft-shell clam</name>
    <dbReference type="NCBI Taxonomy" id="6604"/>
    <lineage>
        <taxon>Eukaryota</taxon>
        <taxon>Metazoa</taxon>
        <taxon>Spiralia</taxon>
        <taxon>Lophotrochozoa</taxon>
        <taxon>Mollusca</taxon>
        <taxon>Bivalvia</taxon>
        <taxon>Autobranchia</taxon>
        <taxon>Heteroconchia</taxon>
        <taxon>Euheterodonta</taxon>
        <taxon>Imparidentia</taxon>
        <taxon>Neoheterodontei</taxon>
        <taxon>Myida</taxon>
        <taxon>Myoidea</taxon>
        <taxon>Myidae</taxon>
        <taxon>Mya</taxon>
    </lineage>
</organism>
<keyword evidence="1" id="KW-0732">Signal</keyword>
<protein>
    <submittedName>
        <fullName evidence="2">Uncharacterized protein</fullName>
    </submittedName>
</protein>
<evidence type="ECO:0000313" key="3">
    <source>
        <dbReference type="Proteomes" id="UP001164746"/>
    </source>
</evidence>
<keyword evidence="3" id="KW-1185">Reference proteome</keyword>
<dbReference type="EMBL" id="CP111021">
    <property type="protein sequence ID" value="WAR17016.1"/>
    <property type="molecule type" value="Genomic_DNA"/>
</dbReference>
<evidence type="ECO:0000313" key="2">
    <source>
        <dbReference type="EMBL" id="WAR17016.1"/>
    </source>
</evidence>
<name>A0ABY7F894_MYAAR</name>
<dbReference type="Proteomes" id="UP001164746">
    <property type="component" value="Chromosome 10"/>
</dbReference>